<evidence type="ECO:0000256" key="11">
    <source>
        <dbReference type="ARBA" id="ARBA00023316"/>
    </source>
</evidence>
<evidence type="ECO:0000256" key="14">
    <source>
        <dbReference type="SAM" id="MobiDB-lite"/>
    </source>
</evidence>
<evidence type="ECO:0000256" key="12">
    <source>
        <dbReference type="ARBA" id="ARBA00034000"/>
    </source>
</evidence>
<feature type="region of interest" description="Disordered" evidence="14">
    <location>
        <begin position="751"/>
        <end position="772"/>
    </location>
</feature>
<evidence type="ECO:0000256" key="4">
    <source>
        <dbReference type="ARBA" id="ARBA00022670"/>
    </source>
</evidence>
<evidence type="ECO:0000256" key="5">
    <source>
        <dbReference type="ARBA" id="ARBA00022676"/>
    </source>
</evidence>
<dbReference type="GO" id="GO:0009002">
    <property type="term" value="F:serine-type D-Ala-D-Ala carboxypeptidase activity"/>
    <property type="evidence" value="ECO:0007669"/>
    <property type="project" value="UniProtKB-EC"/>
</dbReference>
<dbReference type="GO" id="GO:0008360">
    <property type="term" value="P:regulation of cell shape"/>
    <property type="evidence" value="ECO:0007669"/>
    <property type="project" value="UniProtKB-KW"/>
</dbReference>
<evidence type="ECO:0000256" key="10">
    <source>
        <dbReference type="ARBA" id="ARBA00023268"/>
    </source>
</evidence>
<dbReference type="InterPro" id="IPR050396">
    <property type="entry name" value="Glycosyltr_51/Transpeptidase"/>
</dbReference>
<evidence type="ECO:0000256" key="2">
    <source>
        <dbReference type="ARBA" id="ARBA00007739"/>
    </source>
</evidence>
<evidence type="ECO:0000313" key="18">
    <source>
        <dbReference type="Proteomes" id="UP000199065"/>
    </source>
</evidence>
<dbReference type="InterPro" id="IPR023346">
    <property type="entry name" value="Lysozyme-like_dom_sf"/>
</dbReference>
<dbReference type="GO" id="GO:0071555">
    <property type="term" value="P:cell wall organization"/>
    <property type="evidence" value="ECO:0007669"/>
    <property type="project" value="UniProtKB-KW"/>
</dbReference>
<evidence type="ECO:0000256" key="9">
    <source>
        <dbReference type="ARBA" id="ARBA00022984"/>
    </source>
</evidence>
<evidence type="ECO:0000256" key="6">
    <source>
        <dbReference type="ARBA" id="ARBA00022679"/>
    </source>
</evidence>
<protein>
    <submittedName>
        <fullName evidence="17">Membrane carboxypeptidase (Penicillin-binding protein)</fullName>
    </submittedName>
</protein>
<dbReference type="InterPro" id="IPR012338">
    <property type="entry name" value="Beta-lactam/transpept-like"/>
</dbReference>
<evidence type="ECO:0000256" key="7">
    <source>
        <dbReference type="ARBA" id="ARBA00022801"/>
    </source>
</evidence>
<keyword evidence="8" id="KW-0133">Cell shape</keyword>
<dbReference type="Gene3D" id="3.30.10.20">
    <property type="match status" value="1"/>
</dbReference>
<dbReference type="Gene3D" id="3.40.710.10">
    <property type="entry name" value="DD-peptidase/beta-lactamase superfamily"/>
    <property type="match status" value="1"/>
</dbReference>
<keyword evidence="11" id="KW-0961">Cell wall biogenesis/degradation</keyword>
<dbReference type="InterPro" id="IPR001460">
    <property type="entry name" value="PCN-bd_Tpept"/>
</dbReference>
<feature type="chain" id="PRO_5039361771" evidence="15">
    <location>
        <begin position="25"/>
        <end position="798"/>
    </location>
</feature>
<feature type="domain" description="PASTA" evidence="16">
    <location>
        <begin position="686"/>
        <end position="753"/>
    </location>
</feature>
<dbReference type="FunFam" id="1.10.3810.10:FF:000001">
    <property type="entry name" value="Penicillin-binding protein 1A"/>
    <property type="match status" value="1"/>
</dbReference>
<dbReference type="InterPro" id="IPR001264">
    <property type="entry name" value="Glyco_trans_51"/>
</dbReference>
<accession>A0A1I2U8N1</accession>
<gene>
    <name evidence="17" type="ORF">SAMN05660282_01744</name>
</gene>
<proteinExistence type="inferred from homology"/>
<dbReference type="SUPFAM" id="SSF56601">
    <property type="entry name" value="beta-lactamase/transpeptidase-like"/>
    <property type="match status" value="1"/>
</dbReference>
<keyword evidence="7" id="KW-0378">Hydrolase</keyword>
<keyword evidence="6" id="KW-0808">Transferase</keyword>
<dbReference type="InterPro" id="IPR005543">
    <property type="entry name" value="PASTA_dom"/>
</dbReference>
<dbReference type="GO" id="GO:0008955">
    <property type="term" value="F:peptidoglycan glycosyltransferase activity"/>
    <property type="evidence" value="ECO:0007669"/>
    <property type="project" value="UniProtKB-EC"/>
</dbReference>
<dbReference type="AlphaFoldDB" id="A0A1I2U8N1"/>
<keyword evidence="4" id="KW-0645">Protease</keyword>
<dbReference type="PANTHER" id="PTHR32282:SF33">
    <property type="entry name" value="PEPTIDOGLYCAN GLYCOSYLTRANSFERASE"/>
    <property type="match status" value="1"/>
</dbReference>
<comment type="similarity">
    <text evidence="2">In the N-terminal section; belongs to the glycosyltransferase 51 family.</text>
</comment>
<keyword evidence="3 17" id="KW-0121">Carboxypeptidase</keyword>
<dbReference type="PANTHER" id="PTHR32282">
    <property type="entry name" value="BINDING PROTEIN TRANSPEPTIDASE, PUTATIVE-RELATED"/>
    <property type="match status" value="1"/>
</dbReference>
<evidence type="ECO:0000256" key="13">
    <source>
        <dbReference type="ARBA" id="ARBA00049902"/>
    </source>
</evidence>
<evidence type="ECO:0000256" key="15">
    <source>
        <dbReference type="SAM" id="SignalP"/>
    </source>
</evidence>
<evidence type="ECO:0000256" key="1">
    <source>
        <dbReference type="ARBA" id="ARBA00007090"/>
    </source>
</evidence>
<keyword evidence="5" id="KW-0328">Glycosyltransferase</keyword>
<dbReference type="Pfam" id="PF00912">
    <property type="entry name" value="Transgly"/>
    <property type="match status" value="1"/>
</dbReference>
<dbReference type="InterPro" id="IPR036950">
    <property type="entry name" value="PBP_transglycosylase"/>
</dbReference>
<dbReference type="EMBL" id="FOPJ01000011">
    <property type="protein sequence ID" value="SFG72027.1"/>
    <property type="molecule type" value="Genomic_DNA"/>
</dbReference>
<feature type="signal peptide" evidence="15">
    <location>
        <begin position="1"/>
        <end position="24"/>
    </location>
</feature>
<dbReference type="RefSeq" id="WP_092286463.1">
    <property type="nucleotide sequence ID" value="NZ_FOPJ01000011.1"/>
</dbReference>
<keyword evidence="18" id="KW-1185">Reference proteome</keyword>
<comment type="catalytic activity">
    <reaction evidence="13">
        <text>[GlcNAc-(1-&gt;4)-Mur2Ac(oyl-L-Ala-gamma-D-Glu-L-Lys-D-Ala-D-Ala)](n)-di-trans,octa-cis-undecaprenyl diphosphate + beta-D-GlcNAc-(1-&gt;4)-Mur2Ac(oyl-L-Ala-gamma-D-Glu-L-Lys-D-Ala-D-Ala)-di-trans,octa-cis-undecaprenyl diphosphate = [GlcNAc-(1-&gt;4)-Mur2Ac(oyl-L-Ala-gamma-D-Glu-L-Lys-D-Ala-D-Ala)](n+1)-di-trans,octa-cis-undecaprenyl diphosphate + di-trans,octa-cis-undecaprenyl diphosphate + H(+)</text>
        <dbReference type="Rhea" id="RHEA:23708"/>
        <dbReference type="Rhea" id="RHEA-COMP:9602"/>
        <dbReference type="Rhea" id="RHEA-COMP:9603"/>
        <dbReference type="ChEBI" id="CHEBI:15378"/>
        <dbReference type="ChEBI" id="CHEBI:58405"/>
        <dbReference type="ChEBI" id="CHEBI:60033"/>
        <dbReference type="ChEBI" id="CHEBI:78435"/>
        <dbReference type="EC" id="2.4.99.28"/>
    </reaction>
</comment>
<evidence type="ECO:0000259" key="16">
    <source>
        <dbReference type="PROSITE" id="PS51178"/>
    </source>
</evidence>
<dbReference type="GO" id="GO:0006508">
    <property type="term" value="P:proteolysis"/>
    <property type="evidence" value="ECO:0007669"/>
    <property type="project" value="UniProtKB-KW"/>
</dbReference>
<evidence type="ECO:0000256" key="3">
    <source>
        <dbReference type="ARBA" id="ARBA00022645"/>
    </source>
</evidence>
<dbReference type="Gene3D" id="1.10.3810.10">
    <property type="entry name" value="Biosynthetic peptidoglycan transglycosylase-like"/>
    <property type="match status" value="1"/>
</dbReference>
<dbReference type="GO" id="GO:0030288">
    <property type="term" value="C:outer membrane-bounded periplasmic space"/>
    <property type="evidence" value="ECO:0007669"/>
    <property type="project" value="TreeGrafter"/>
</dbReference>
<dbReference type="GO" id="GO:0008658">
    <property type="term" value="F:penicillin binding"/>
    <property type="evidence" value="ECO:0007669"/>
    <property type="project" value="InterPro"/>
</dbReference>
<dbReference type="PROSITE" id="PS51178">
    <property type="entry name" value="PASTA"/>
    <property type="match status" value="1"/>
</dbReference>
<dbReference type="SUPFAM" id="SSF53955">
    <property type="entry name" value="Lysozyme-like"/>
    <property type="match status" value="1"/>
</dbReference>
<dbReference type="GO" id="GO:0009252">
    <property type="term" value="P:peptidoglycan biosynthetic process"/>
    <property type="evidence" value="ECO:0007669"/>
    <property type="project" value="UniProtKB-KW"/>
</dbReference>
<dbReference type="Pfam" id="PF00905">
    <property type="entry name" value="Transpeptidase"/>
    <property type="match status" value="1"/>
</dbReference>
<name>A0A1I2U8N1_9CORY</name>
<comment type="similarity">
    <text evidence="1">In the C-terminal section; belongs to the transpeptidase family.</text>
</comment>
<keyword evidence="10" id="KW-0511">Multifunctional enzyme</keyword>
<dbReference type="STRING" id="185761.SAMN05660282_01744"/>
<comment type="catalytic activity">
    <reaction evidence="12">
        <text>Preferential cleavage: (Ac)2-L-Lys-D-Ala-|-D-Ala. Also transpeptidation of peptidyl-alanyl moieties that are N-acyl substituents of D-alanine.</text>
        <dbReference type="EC" id="3.4.16.4"/>
    </reaction>
</comment>
<keyword evidence="9" id="KW-0573">Peptidoglycan synthesis</keyword>
<dbReference type="Proteomes" id="UP000199065">
    <property type="component" value="Unassembled WGS sequence"/>
</dbReference>
<keyword evidence="15" id="KW-0732">Signal</keyword>
<evidence type="ECO:0000313" key="17">
    <source>
        <dbReference type="EMBL" id="SFG72027.1"/>
    </source>
</evidence>
<sequence>MSALKSLGSLLAATVAAGVMGALALAPAAGITGAAIARTDAAMQTNLADMTDGTAPGVTTITDVDGNPMAWLYSQRRYEVNGDQISQTVKDALVSVEDRRFYEHEGVDLQGTARALITNLAAGGVAEGASTINQQYVKNHLLLVDAKTEEEQARAIEQSIPRKLREMRMASELDKILTKDEILTRYLNIVPFGNGAYGIEAASQTYFGIPAAELNVPQGAMLAGIVQSSSYLDPYNNPDGVLERRNTVLQTMVSTGRLTQEDADRYAAEPLGVLEEPRTLPNGCIAAGDRGFFCDYALTYLQAKGISLDDLKHGAYTIRTTLDPAVQDAARDALADQVDPMTQGVAGVMNVLRPGADTRDILAMASSRHYGLNLENGETVLPQPSSMVGYGAGSIFKVFTAAAALEDGIGLDTVLDVPTRYEAQGLGEGGAKNCPPKTYCVENSGQYRPQMSLRDALAHSPNTPFVKLIEDVGVPKVVDISVRLGLRSLAVDKSYNEEYSIADYFKAANLGSYTLGPISVNPLELANVGATLASGGRWCEPNPIASITDRNGQELYLERPACENALDPEVADALADGLSEDAIKGTAANAASAFGWSAPLAAKTGTTENHQSAGFLGFNSGIAAAPYIYNDGTSTAPLCTSPARQCQEGSMYGGTEPARIFFEAANRIPAATQGDIPEASAKLEKGKTQEFIEQLRGLMEADARKKAEGAGYKVTTQIVRGNGRPRGQVVDARNADGSAFIKEGDTISLQISDGSPAPVVRPQPEEREDLENRFEIPGFTQEDIERFNEQLRDALGRP</sequence>
<dbReference type="OrthoDB" id="9766909at2"/>
<evidence type="ECO:0000256" key="8">
    <source>
        <dbReference type="ARBA" id="ARBA00022960"/>
    </source>
</evidence>
<reference evidence="17 18" key="1">
    <citation type="submission" date="2016-10" db="EMBL/GenBank/DDBJ databases">
        <authorList>
            <person name="de Groot N.N."/>
        </authorList>
    </citation>
    <scope>NUCLEOTIDE SEQUENCE [LARGE SCALE GENOMIC DNA]</scope>
    <source>
        <strain>J11</strain>
        <strain evidence="18">PG 39</strain>
    </source>
</reference>
<organism evidence="17 18">
    <name type="scientific">Corynebacterium spheniscorum</name>
    <dbReference type="NCBI Taxonomy" id="185761"/>
    <lineage>
        <taxon>Bacteria</taxon>
        <taxon>Bacillati</taxon>
        <taxon>Actinomycetota</taxon>
        <taxon>Actinomycetes</taxon>
        <taxon>Mycobacteriales</taxon>
        <taxon>Corynebacteriaceae</taxon>
        <taxon>Corynebacterium</taxon>
    </lineage>
</organism>